<evidence type="ECO:0000256" key="2">
    <source>
        <dbReference type="ARBA" id="ARBA00038471"/>
    </source>
</evidence>
<name>A0A2C9V2X5_MANES</name>
<organism evidence="4">
    <name type="scientific">Manihot esculenta</name>
    <name type="common">Cassava</name>
    <name type="synonym">Jatropha manihot</name>
    <dbReference type="NCBI Taxonomy" id="3983"/>
    <lineage>
        <taxon>Eukaryota</taxon>
        <taxon>Viridiplantae</taxon>
        <taxon>Streptophyta</taxon>
        <taxon>Embryophyta</taxon>
        <taxon>Tracheophyta</taxon>
        <taxon>Spermatophyta</taxon>
        <taxon>Magnoliopsida</taxon>
        <taxon>eudicotyledons</taxon>
        <taxon>Gunneridae</taxon>
        <taxon>Pentapetalae</taxon>
        <taxon>rosids</taxon>
        <taxon>fabids</taxon>
        <taxon>Malpighiales</taxon>
        <taxon>Euphorbiaceae</taxon>
        <taxon>Crotonoideae</taxon>
        <taxon>Manihoteae</taxon>
        <taxon>Manihot</taxon>
    </lineage>
</organism>
<dbReference type="NCBIfam" id="TIGR01614">
    <property type="entry name" value="PME_inhib"/>
    <property type="match status" value="1"/>
</dbReference>
<dbReference type="PANTHER" id="PTHR31080:SF87">
    <property type="entry name" value="PECTINESTERASE INHIBITOR 7"/>
    <property type="match status" value="1"/>
</dbReference>
<dbReference type="GO" id="GO:0004857">
    <property type="term" value="F:enzyme inhibitor activity"/>
    <property type="evidence" value="ECO:0000318"/>
    <property type="project" value="GO_Central"/>
</dbReference>
<evidence type="ECO:0000256" key="1">
    <source>
        <dbReference type="ARBA" id="ARBA00022729"/>
    </source>
</evidence>
<dbReference type="AlphaFoldDB" id="A0A2C9V2X5"/>
<protein>
    <recommendedName>
        <fullName evidence="3">Pectinesterase inhibitor domain-containing protein</fullName>
    </recommendedName>
</protein>
<dbReference type="CDD" id="cd15798">
    <property type="entry name" value="PMEI-like_3"/>
    <property type="match status" value="1"/>
</dbReference>
<dbReference type="InterPro" id="IPR035513">
    <property type="entry name" value="Invertase/methylesterase_inhib"/>
</dbReference>
<dbReference type="STRING" id="3983.A0A2C9V2X5"/>
<comment type="similarity">
    <text evidence="2">Belongs to the PMEI family.</text>
</comment>
<sequence length="147" mass="15737">MAKQDSISQSARIQNAKQVVKASFSAAIRTAQAANSFASKTSPADLGVKDCIEQVSSAVDEFNDSIKELGFLGGSDQQCNDDCHLSNIQTYVSTALTDSSDCTDGLDDELKKHKSSTLVTIRAKYGGLENAVKNSLSLFCQQFGKCK</sequence>
<accession>A0A2C9V2X5</accession>
<dbReference type="SUPFAM" id="SSF101148">
    <property type="entry name" value="Plant invertase/pectin methylesterase inhibitor"/>
    <property type="match status" value="1"/>
</dbReference>
<evidence type="ECO:0000313" key="4">
    <source>
        <dbReference type="EMBL" id="OAY38667.1"/>
    </source>
</evidence>
<dbReference type="EMBL" id="CM004396">
    <property type="protein sequence ID" value="OAY38667.1"/>
    <property type="molecule type" value="Genomic_DNA"/>
</dbReference>
<dbReference type="InterPro" id="IPR006501">
    <property type="entry name" value="Pectinesterase_inhib_dom"/>
</dbReference>
<dbReference type="InterPro" id="IPR051955">
    <property type="entry name" value="PME_Inhibitor"/>
</dbReference>
<proteinExistence type="inferred from homology"/>
<evidence type="ECO:0000259" key="3">
    <source>
        <dbReference type="SMART" id="SM00856"/>
    </source>
</evidence>
<dbReference type="Gene3D" id="1.20.140.40">
    <property type="entry name" value="Invertase/pectin methylesterase inhibitor family protein"/>
    <property type="match status" value="1"/>
</dbReference>
<dbReference type="GO" id="GO:0009827">
    <property type="term" value="P:plant-type cell wall modification"/>
    <property type="evidence" value="ECO:0000318"/>
    <property type="project" value="GO_Central"/>
</dbReference>
<dbReference type="SMART" id="SM00856">
    <property type="entry name" value="PMEI"/>
    <property type="match status" value="1"/>
</dbReference>
<gene>
    <name evidence="4" type="ORF">MANES_10G033700</name>
</gene>
<dbReference type="PANTHER" id="PTHR31080">
    <property type="entry name" value="PECTINESTERASE INHIBITOR-LIKE"/>
    <property type="match status" value="1"/>
</dbReference>
<dbReference type="Pfam" id="PF04043">
    <property type="entry name" value="PMEI"/>
    <property type="match status" value="1"/>
</dbReference>
<dbReference type="GO" id="GO:0009505">
    <property type="term" value="C:plant-type cell wall"/>
    <property type="evidence" value="ECO:0000318"/>
    <property type="project" value="GO_Central"/>
</dbReference>
<feature type="domain" description="Pectinesterase inhibitor" evidence="3">
    <location>
        <begin position="2"/>
        <end position="138"/>
    </location>
</feature>
<reference evidence="4" key="1">
    <citation type="submission" date="2016-02" db="EMBL/GenBank/DDBJ databases">
        <title>WGS assembly of Manihot esculenta.</title>
        <authorList>
            <person name="Bredeson J.V."/>
            <person name="Prochnik S.E."/>
            <person name="Lyons J.B."/>
            <person name="Schmutz J."/>
            <person name="Grimwood J."/>
            <person name="Vrebalov J."/>
            <person name="Bart R.S."/>
            <person name="Amuge T."/>
            <person name="Ferguson M.E."/>
            <person name="Green R."/>
            <person name="Putnam N."/>
            <person name="Stites J."/>
            <person name="Rounsley S."/>
            <person name="Rokhsar D.S."/>
        </authorList>
    </citation>
    <scope>NUCLEOTIDE SEQUENCE [LARGE SCALE GENOMIC DNA]</scope>
    <source>
        <tissue evidence="4">Leaf</tissue>
    </source>
</reference>
<keyword evidence="1" id="KW-0732">Signal</keyword>